<evidence type="ECO:0000256" key="7">
    <source>
        <dbReference type="RuleBase" id="RU364069"/>
    </source>
</evidence>
<evidence type="ECO:0000256" key="5">
    <source>
        <dbReference type="PIRSR" id="PIRSR600888-1"/>
    </source>
</evidence>
<protein>
    <recommendedName>
        <fullName evidence="4 7">dTDP-4-dehydrorhamnose 3,5-epimerase</fullName>
        <ecNumber evidence="3 7">5.1.3.13</ecNumber>
    </recommendedName>
    <alternativeName>
        <fullName evidence="7">Thymidine diphospho-4-keto-rhamnose 3,5-epimerase</fullName>
    </alternativeName>
</protein>
<evidence type="ECO:0000313" key="9">
    <source>
        <dbReference type="Proteomes" id="UP000192330"/>
    </source>
</evidence>
<feature type="active site" description="Proton acceptor" evidence="5">
    <location>
        <position position="62"/>
    </location>
</feature>
<organism evidence="8 9">
    <name type="scientific">Primorskyibacter flagellatus</name>
    <dbReference type="NCBI Taxonomy" id="1387277"/>
    <lineage>
        <taxon>Bacteria</taxon>
        <taxon>Pseudomonadati</taxon>
        <taxon>Pseudomonadota</taxon>
        <taxon>Alphaproteobacteria</taxon>
        <taxon>Rhodobacterales</taxon>
        <taxon>Roseobacteraceae</taxon>
        <taxon>Primorskyibacter</taxon>
    </lineage>
</organism>
<dbReference type="STRING" id="1387277.SAMN06295998_102271"/>
<dbReference type="EC" id="5.1.3.13" evidence="3 7"/>
<dbReference type="Pfam" id="PF00908">
    <property type="entry name" value="dTDP_sugar_isom"/>
    <property type="match status" value="1"/>
</dbReference>
<dbReference type="NCBIfam" id="TIGR01221">
    <property type="entry name" value="rmlC"/>
    <property type="match status" value="1"/>
</dbReference>
<evidence type="ECO:0000256" key="2">
    <source>
        <dbReference type="ARBA" id="ARBA00001997"/>
    </source>
</evidence>
<feature type="site" description="Participates in a stacking interaction with the thymidine ring of dTDP-4-oxo-6-deoxyglucose" evidence="6">
    <location>
        <position position="138"/>
    </location>
</feature>
<dbReference type="GO" id="GO:0019305">
    <property type="term" value="P:dTDP-rhamnose biosynthetic process"/>
    <property type="evidence" value="ECO:0007669"/>
    <property type="project" value="UniProtKB-UniRule"/>
</dbReference>
<keyword evidence="9" id="KW-1185">Reference proteome</keyword>
<gene>
    <name evidence="8" type="ORF">SAMN06295998_102271</name>
</gene>
<dbReference type="OrthoDB" id="9800680at2"/>
<feature type="active site" description="Proton donor" evidence="5">
    <location>
        <position position="132"/>
    </location>
</feature>
<dbReference type="UniPathway" id="UPA00124"/>
<comment type="pathway">
    <text evidence="7">Carbohydrate biosynthesis; dTDP-L-rhamnose biosynthesis.</text>
</comment>
<accession>A0A1W1ZZ34</accession>
<dbReference type="GO" id="GO:0000271">
    <property type="term" value="P:polysaccharide biosynthetic process"/>
    <property type="evidence" value="ECO:0007669"/>
    <property type="project" value="TreeGrafter"/>
</dbReference>
<reference evidence="8 9" key="1">
    <citation type="submission" date="2017-04" db="EMBL/GenBank/DDBJ databases">
        <authorList>
            <person name="Afonso C.L."/>
            <person name="Miller P.J."/>
            <person name="Scott M.A."/>
            <person name="Spackman E."/>
            <person name="Goraichik I."/>
            <person name="Dimitrov K.M."/>
            <person name="Suarez D.L."/>
            <person name="Swayne D.E."/>
        </authorList>
    </citation>
    <scope>NUCLEOTIDE SEQUENCE [LARGE SCALE GENOMIC DNA]</scope>
    <source>
        <strain evidence="8 9">CGMCC 1.12644</strain>
    </source>
</reference>
<comment type="similarity">
    <text evidence="7">Belongs to the dTDP-4-dehydrorhamnose 3,5-epimerase family.</text>
</comment>
<dbReference type="InterPro" id="IPR014710">
    <property type="entry name" value="RmlC-like_jellyroll"/>
</dbReference>
<dbReference type="GO" id="GO:0005829">
    <property type="term" value="C:cytosol"/>
    <property type="evidence" value="ECO:0007669"/>
    <property type="project" value="TreeGrafter"/>
</dbReference>
<comment type="catalytic activity">
    <reaction evidence="1 7">
        <text>dTDP-4-dehydro-6-deoxy-alpha-D-glucose = dTDP-4-dehydro-beta-L-rhamnose</text>
        <dbReference type="Rhea" id="RHEA:16969"/>
        <dbReference type="ChEBI" id="CHEBI:57649"/>
        <dbReference type="ChEBI" id="CHEBI:62830"/>
        <dbReference type="EC" id="5.1.3.13"/>
    </reaction>
</comment>
<dbReference type="InterPro" id="IPR000888">
    <property type="entry name" value="RmlC-like"/>
</dbReference>
<dbReference type="PANTHER" id="PTHR21047:SF2">
    <property type="entry name" value="THYMIDINE DIPHOSPHO-4-KETO-RHAMNOSE 3,5-EPIMERASE"/>
    <property type="match status" value="1"/>
</dbReference>
<comment type="function">
    <text evidence="2 7">Catalyzes the epimerization of the C3' and C5'positions of dTDP-6-deoxy-D-xylo-4-hexulose, forming dTDP-6-deoxy-L-lyxo-4-hexulose.</text>
</comment>
<dbReference type="CDD" id="cd00438">
    <property type="entry name" value="cupin_RmlC"/>
    <property type="match status" value="1"/>
</dbReference>
<dbReference type="Proteomes" id="UP000192330">
    <property type="component" value="Unassembled WGS sequence"/>
</dbReference>
<dbReference type="SUPFAM" id="SSF51182">
    <property type="entry name" value="RmlC-like cupins"/>
    <property type="match status" value="1"/>
</dbReference>
<dbReference type="Gene3D" id="2.60.120.10">
    <property type="entry name" value="Jelly Rolls"/>
    <property type="match status" value="1"/>
</dbReference>
<name>A0A1W1ZZ34_9RHOB</name>
<dbReference type="InterPro" id="IPR011051">
    <property type="entry name" value="RmlC_Cupin_sf"/>
</dbReference>
<evidence type="ECO:0000256" key="4">
    <source>
        <dbReference type="ARBA" id="ARBA00019595"/>
    </source>
</evidence>
<evidence type="ECO:0000256" key="3">
    <source>
        <dbReference type="ARBA" id="ARBA00012098"/>
    </source>
</evidence>
<keyword evidence="7" id="KW-0413">Isomerase</keyword>
<dbReference type="AlphaFoldDB" id="A0A1W1ZZ34"/>
<dbReference type="RefSeq" id="WP_084350611.1">
    <property type="nucleotide sequence ID" value="NZ_FWYD01000002.1"/>
</dbReference>
<dbReference type="PANTHER" id="PTHR21047">
    <property type="entry name" value="DTDP-6-DEOXY-D-GLUCOSE-3,5 EPIMERASE"/>
    <property type="match status" value="1"/>
</dbReference>
<proteinExistence type="inferred from homology"/>
<evidence type="ECO:0000256" key="1">
    <source>
        <dbReference type="ARBA" id="ARBA00001298"/>
    </source>
</evidence>
<sequence length="187" mass="20693">MDIEQTALDGVLILTPKRFSDARGSFSEVWNRNTMRDAGLDHDFVQDNQSISEAVGTVRGLHYQAPPHAQDKLVRTGRGCVLDVVVDVRRGSPTYLKWLGVELSEDNGRQLFVPKGFLHGFVTRAPRSVLLYKTTDVYAPDCDGTVHFADPEIGIDWGIDPASAVLSDKDAKAPMLADWTSPFEYEG</sequence>
<comment type="subunit">
    <text evidence="7">Homodimer.</text>
</comment>
<evidence type="ECO:0000313" key="8">
    <source>
        <dbReference type="EMBL" id="SMC53705.1"/>
    </source>
</evidence>
<dbReference type="EMBL" id="FWYD01000002">
    <property type="protein sequence ID" value="SMC53705.1"/>
    <property type="molecule type" value="Genomic_DNA"/>
</dbReference>
<dbReference type="GO" id="GO:0008830">
    <property type="term" value="F:dTDP-4-dehydrorhamnose 3,5-epimerase activity"/>
    <property type="evidence" value="ECO:0007669"/>
    <property type="project" value="UniProtKB-UniRule"/>
</dbReference>
<evidence type="ECO:0000256" key="6">
    <source>
        <dbReference type="PIRSR" id="PIRSR600888-3"/>
    </source>
</evidence>